<organism evidence="1 2">
    <name type="scientific">Triangularia verruculosa</name>
    <dbReference type="NCBI Taxonomy" id="2587418"/>
    <lineage>
        <taxon>Eukaryota</taxon>
        <taxon>Fungi</taxon>
        <taxon>Dikarya</taxon>
        <taxon>Ascomycota</taxon>
        <taxon>Pezizomycotina</taxon>
        <taxon>Sordariomycetes</taxon>
        <taxon>Sordariomycetidae</taxon>
        <taxon>Sordariales</taxon>
        <taxon>Podosporaceae</taxon>
        <taxon>Triangularia</taxon>
    </lineage>
</organism>
<reference evidence="1" key="1">
    <citation type="journal article" date="2023" name="Mol. Phylogenet. Evol.">
        <title>Genome-scale phylogeny and comparative genomics of the fungal order Sordariales.</title>
        <authorList>
            <person name="Hensen N."/>
            <person name="Bonometti L."/>
            <person name="Westerberg I."/>
            <person name="Brannstrom I.O."/>
            <person name="Guillou S."/>
            <person name="Cros-Aarteil S."/>
            <person name="Calhoun S."/>
            <person name="Haridas S."/>
            <person name="Kuo A."/>
            <person name="Mondo S."/>
            <person name="Pangilinan J."/>
            <person name="Riley R."/>
            <person name="LaButti K."/>
            <person name="Andreopoulos B."/>
            <person name="Lipzen A."/>
            <person name="Chen C."/>
            <person name="Yan M."/>
            <person name="Daum C."/>
            <person name="Ng V."/>
            <person name="Clum A."/>
            <person name="Steindorff A."/>
            <person name="Ohm R.A."/>
            <person name="Martin F."/>
            <person name="Silar P."/>
            <person name="Natvig D.O."/>
            <person name="Lalanne C."/>
            <person name="Gautier V."/>
            <person name="Ament-Velasquez S.L."/>
            <person name="Kruys A."/>
            <person name="Hutchinson M.I."/>
            <person name="Powell A.J."/>
            <person name="Barry K."/>
            <person name="Miller A.N."/>
            <person name="Grigoriev I.V."/>
            <person name="Debuchy R."/>
            <person name="Gladieux P."/>
            <person name="Hiltunen Thoren M."/>
            <person name="Johannesson H."/>
        </authorList>
    </citation>
    <scope>NUCLEOTIDE SEQUENCE</scope>
    <source>
        <strain evidence="1">CBS 315.58</strain>
    </source>
</reference>
<keyword evidence="2" id="KW-1185">Reference proteome</keyword>
<proteinExistence type="predicted"/>
<dbReference type="Proteomes" id="UP001303160">
    <property type="component" value="Unassembled WGS sequence"/>
</dbReference>
<comment type="caution">
    <text evidence="1">The sequence shown here is derived from an EMBL/GenBank/DDBJ whole genome shotgun (WGS) entry which is preliminary data.</text>
</comment>
<gene>
    <name evidence="1" type="ORF">QBC40DRAFT_236802</name>
</gene>
<evidence type="ECO:0000313" key="1">
    <source>
        <dbReference type="EMBL" id="KAK4195299.1"/>
    </source>
</evidence>
<dbReference type="EMBL" id="MU864018">
    <property type="protein sequence ID" value="KAK4195299.1"/>
    <property type="molecule type" value="Genomic_DNA"/>
</dbReference>
<sequence length="224" mass="24824">MAISLPQQRPVSPPTTKLHQALRTSLTPLTLTHTHLSLPQETTIHPILSTTLGYISKIYALRTTPSLQALLEAIFPSDTLPILLDQTGTLISGLDEQAKAILYIQAIAGLVLIFEHLSKHEDITAGIVERELGVFDQSEQKRTVLDKIEESGLLNECYTKDAVVEFLVEVIEGKQEEEEGVTLERTETTETVFINEKVDWDTGMGGRPYGNNGLPWGFTIMTLN</sequence>
<accession>A0AAN6X7J1</accession>
<reference evidence="1" key="2">
    <citation type="submission" date="2023-05" db="EMBL/GenBank/DDBJ databases">
        <authorList>
            <consortium name="Lawrence Berkeley National Laboratory"/>
            <person name="Steindorff A."/>
            <person name="Hensen N."/>
            <person name="Bonometti L."/>
            <person name="Westerberg I."/>
            <person name="Brannstrom I.O."/>
            <person name="Guillou S."/>
            <person name="Cros-Aarteil S."/>
            <person name="Calhoun S."/>
            <person name="Haridas S."/>
            <person name="Kuo A."/>
            <person name="Mondo S."/>
            <person name="Pangilinan J."/>
            <person name="Riley R."/>
            <person name="Labutti K."/>
            <person name="Andreopoulos B."/>
            <person name="Lipzen A."/>
            <person name="Chen C."/>
            <person name="Yanf M."/>
            <person name="Daum C."/>
            <person name="Ng V."/>
            <person name="Clum A."/>
            <person name="Ohm R."/>
            <person name="Martin F."/>
            <person name="Silar P."/>
            <person name="Natvig D."/>
            <person name="Lalanne C."/>
            <person name="Gautier V."/>
            <person name="Ament-Velasquez S.L."/>
            <person name="Kruys A."/>
            <person name="Hutchinson M.I."/>
            <person name="Powell A.J."/>
            <person name="Barry K."/>
            <person name="Miller A.N."/>
            <person name="Grigoriev I.V."/>
            <person name="Debuchy R."/>
            <person name="Gladieux P."/>
            <person name="Thoren M.H."/>
            <person name="Johannesson H."/>
        </authorList>
    </citation>
    <scope>NUCLEOTIDE SEQUENCE</scope>
    <source>
        <strain evidence="1">CBS 315.58</strain>
    </source>
</reference>
<protein>
    <submittedName>
        <fullName evidence="1">Uncharacterized protein</fullName>
    </submittedName>
</protein>
<dbReference type="AlphaFoldDB" id="A0AAN6X7J1"/>
<evidence type="ECO:0000313" key="2">
    <source>
        <dbReference type="Proteomes" id="UP001303160"/>
    </source>
</evidence>
<name>A0AAN6X7J1_9PEZI</name>